<dbReference type="OrthoDB" id="9800876at2"/>
<protein>
    <submittedName>
        <fullName evidence="1">Chaperone modulatory protein CbpM</fullName>
    </submittedName>
</protein>
<reference evidence="2" key="1">
    <citation type="submission" date="2018-10" db="EMBL/GenBank/DDBJ databases">
        <authorList>
            <person name="Peiro R."/>
            <person name="Begona"/>
            <person name="Cbmso G."/>
            <person name="Lopez M."/>
            <person name="Gonzalez S."/>
            <person name="Sacristan E."/>
            <person name="Castillo E."/>
        </authorList>
    </citation>
    <scope>NUCLEOTIDE SEQUENCE [LARGE SCALE GENOMIC DNA]</scope>
</reference>
<evidence type="ECO:0000313" key="2">
    <source>
        <dbReference type="Proteomes" id="UP000289200"/>
    </source>
</evidence>
<sequence length="116" mass="13411">MLEFNEFVLRVRLSQEIIEAWVAEGWLRPRRTEQGPAFSEMDVSRVQLIQDLRNDLGVNEEGVAIILDLIDQMHGLRKTLRELCDAIGVQPTELQHRILAEVRSRRPILLKGNDEP</sequence>
<evidence type="ECO:0000313" key="1">
    <source>
        <dbReference type="EMBL" id="VCU06682.1"/>
    </source>
</evidence>
<dbReference type="Pfam" id="PF13591">
    <property type="entry name" value="MerR_2"/>
    <property type="match status" value="1"/>
</dbReference>
<keyword evidence="2" id="KW-1185">Reference proteome</keyword>
<dbReference type="Proteomes" id="UP000289200">
    <property type="component" value="Unassembled WGS sequence"/>
</dbReference>
<proteinExistence type="predicted"/>
<dbReference type="Gene3D" id="1.10.1660.10">
    <property type="match status" value="1"/>
</dbReference>
<dbReference type="RefSeq" id="WP_129608294.1">
    <property type="nucleotide sequence ID" value="NZ_UWOC01000111.1"/>
</dbReference>
<gene>
    <name evidence="1" type="primary">cbpM</name>
    <name evidence="1" type="ORF">RHODGE_RHODGE_01329</name>
</gene>
<comment type="caution">
    <text evidence="1">The sequence shown here is derived from an EMBL/GenBank/DDBJ whole genome shotgun (WGS) entry which is preliminary data.</text>
</comment>
<accession>A0A3S4AXQ3</accession>
<name>A0A3S4AXQ3_9BRAD</name>
<dbReference type="EMBL" id="UWOC01000111">
    <property type="protein sequence ID" value="VCU06682.1"/>
    <property type="molecule type" value="Genomic_DNA"/>
</dbReference>
<dbReference type="AlphaFoldDB" id="A0A3S4AXQ3"/>
<organism evidence="1 2">
    <name type="scientific">Rhodoplanes serenus</name>
    <dbReference type="NCBI Taxonomy" id="200615"/>
    <lineage>
        <taxon>Bacteria</taxon>
        <taxon>Pseudomonadati</taxon>
        <taxon>Pseudomonadota</taxon>
        <taxon>Alphaproteobacteria</taxon>
        <taxon>Hyphomicrobiales</taxon>
        <taxon>Nitrobacteraceae</taxon>
        <taxon>Rhodoplanes</taxon>
    </lineage>
</organism>